<dbReference type="Pfam" id="PF02595">
    <property type="entry name" value="Gly_kinase"/>
    <property type="match status" value="1"/>
</dbReference>
<dbReference type="KEGG" id="afx:JZ786_22530"/>
<evidence type="ECO:0000256" key="3">
    <source>
        <dbReference type="ARBA" id="ARBA00022777"/>
    </source>
</evidence>
<keyword evidence="3 4" id="KW-0418">Kinase</keyword>
<organism evidence="5 6">
    <name type="scientific">Alicyclobacillus mengziensis</name>
    <dbReference type="NCBI Taxonomy" id="2931921"/>
    <lineage>
        <taxon>Bacteria</taxon>
        <taxon>Bacillati</taxon>
        <taxon>Bacillota</taxon>
        <taxon>Bacilli</taxon>
        <taxon>Bacillales</taxon>
        <taxon>Alicyclobacillaceae</taxon>
        <taxon>Alicyclobacillus</taxon>
    </lineage>
</organism>
<dbReference type="PANTHER" id="PTHR21599">
    <property type="entry name" value="GLYCERATE KINASE"/>
    <property type="match status" value="1"/>
</dbReference>
<dbReference type="InterPro" id="IPR018193">
    <property type="entry name" value="Glyc_kinase_flavodox-like_fold"/>
</dbReference>
<dbReference type="RefSeq" id="WP_206656504.1">
    <property type="nucleotide sequence ID" value="NZ_CP071182.1"/>
</dbReference>
<dbReference type="EMBL" id="CP071182">
    <property type="protein sequence ID" value="QSO47144.1"/>
    <property type="molecule type" value="Genomic_DNA"/>
</dbReference>
<dbReference type="PIRSF" id="PIRSF006078">
    <property type="entry name" value="GlxK"/>
    <property type="match status" value="1"/>
</dbReference>
<name>A0A9X7VYP5_9BACL</name>
<dbReference type="NCBIfam" id="TIGR00045">
    <property type="entry name" value="glycerate kinase"/>
    <property type="match status" value="1"/>
</dbReference>
<keyword evidence="2 4" id="KW-0808">Transferase</keyword>
<dbReference type="SUPFAM" id="SSF110738">
    <property type="entry name" value="Glycerate kinase I"/>
    <property type="match status" value="1"/>
</dbReference>
<evidence type="ECO:0000256" key="2">
    <source>
        <dbReference type="ARBA" id="ARBA00022679"/>
    </source>
</evidence>
<evidence type="ECO:0000256" key="1">
    <source>
        <dbReference type="ARBA" id="ARBA00006284"/>
    </source>
</evidence>
<comment type="similarity">
    <text evidence="1 4">Belongs to the glycerate kinase type-1 family.</text>
</comment>
<reference evidence="5 6" key="1">
    <citation type="submission" date="2021-02" db="EMBL/GenBank/DDBJ databases">
        <title>Alicyclobacillus curvatus sp. nov. and Alicyclobacillus mengziensis sp. nov., two acidophilic bacteria isolated from acid mine drainage.</title>
        <authorList>
            <person name="Huang Y."/>
        </authorList>
    </citation>
    <scope>NUCLEOTIDE SEQUENCE [LARGE SCALE GENOMIC DNA]</scope>
    <source>
        <strain evidence="5 6">S30H14</strain>
    </source>
</reference>
<dbReference type="InterPro" id="IPR036129">
    <property type="entry name" value="Glycerate_kinase_sf"/>
</dbReference>
<dbReference type="InterPro" id="IPR004381">
    <property type="entry name" value="Glycerate_kinase"/>
</dbReference>
<evidence type="ECO:0000256" key="4">
    <source>
        <dbReference type="PIRNR" id="PIRNR006078"/>
    </source>
</evidence>
<sequence>MKIVIASDSFKGSLSAPEVCEWVACAFIDVLRDVDIVSVPMADGGEGTLEALVKATSGTTVPIRVPGPLLDIVDSAYGVLGDGKTVVIELASIAGLPMVPEKRRDPLQTSTQGVGTALRMAMDAGYRDFIVGIGGSATNDGGMGFLQSLGAKFLDADGQPVRPVGGELGRVRKVDLSGLDSRIESCKIAVASDVENPLCGPRGASAVFGPQKGAKPEQVQLLDDGLDNFAGLVESSLGKSFQHKPGAGAAGGMGFALLALGATIQSGARLVANAALLHSHLVDADYVITGEGRTDEQTLYGKVPFVVAQMGRQHGARPILLSGSLGHNLVWCPESYMTGQNSNLPVPVRSDVLSVFQELFVSLHSIVSRPMTVTEAMNDAKPLLYTAARNVASLLALTKN</sequence>
<dbReference type="PANTHER" id="PTHR21599:SF0">
    <property type="entry name" value="GLYCERATE KINASE"/>
    <property type="match status" value="1"/>
</dbReference>
<dbReference type="GO" id="GO:0031388">
    <property type="term" value="P:organic acid phosphorylation"/>
    <property type="evidence" value="ECO:0007669"/>
    <property type="project" value="UniProtKB-UniRule"/>
</dbReference>
<dbReference type="Proteomes" id="UP000663505">
    <property type="component" value="Chromosome"/>
</dbReference>
<dbReference type="Gene3D" id="3.40.50.10350">
    <property type="entry name" value="Glycerate kinase, domain 1"/>
    <property type="match status" value="1"/>
</dbReference>
<dbReference type="AlphaFoldDB" id="A0A9X7VYP5"/>
<keyword evidence="6" id="KW-1185">Reference proteome</keyword>
<dbReference type="InterPro" id="IPR018197">
    <property type="entry name" value="Glycerate_kinase_RE-like"/>
</dbReference>
<dbReference type="Gene3D" id="3.90.1510.10">
    <property type="entry name" value="Glycerate kinase, domain 2"/>
    <property type="match status" value="1"/>
</dbReference>
<evidence type="ECO:0000313" key="5">
    <source>
        <dbReference type="EMBL" id="QSO47144.1"/>
    </source>
</evidence>
<evidence type="ECO:0000313" key="6">
    <source>
        <dbReference type="Proteomes" id="UP000663505"/>
    </source>
</evidence>
<protein>
    <submittedName>
        <fullName evidence="5">Glycerate kinase</fullName>
    </submittedName>
</protein>
<proteinExistence type="inferred from homology"/>
<gene>
    <name evidence="5" type="ORF">JZ786_22530</name>
</gene>
<accession>A0A9X7VYP5</accession>
<dbReference type="GO" id="GO:0008887">
    <property type="term" value="F:glycerate kinase activity"/>
    <property type="evidence" value="ECO:0007669"/>
    <property type="project" value="UniProtKB-UniRule"/>
</dbReference>